<evidence type="ECO:0000313" key="5">
    <source>
        <dbReference type="Proteomes" id="UP000664096"/>
    </source>
</evidence>
<dbReference type="Proteomes" id="UP000664096">
    <property type="component" value="Unassembled WGS sequence"/>
</dbReference>
<dbReference type="SUPFAM" id="SSF46689">
    <property type="entry name" value="Homeodomain-like"/>
    <property type="match status" value="2"/>
</dbReference>
<keyword evidence="1" id="KW-0805">Transcription regulation</keyword>
<dbReference type="InterPro" id="IPR009057">
    <property type="entry name" value="Homeodomain-like_sf"/>
</dbReference>
<dbReference type="Gene3D" id="1.10.10.60">
    <property type="entry name" value="Homeodomain-like"/>
    <property type="match status" value="1"/>
</dbReference>
<organism evidence="4 5">
    <name type="scientific">Roseibium aggregatum</name>
    <dbReference type="NCBI Taxonomy" id="187304"/>
    <lineage>
        <taxon>Bacteria</taxon>
        <taxon>Pseudomonadati</taxon>
        <taxon>Pseudomonadota</taxon>
        <taxon>Alphaproteobacteria</taxon>
        <taxon>Hyphomicrobiales</taxon>
        <taxon>Stappiaceae</taxon>
        <taxon>Roseibium</taxon>
    </lineage>
</organism>
<dbReference type="SMART" id="SM00342">
    <property type="entry name" value="HTH_ARAC"/>
    <property type="match status" value="1"/>
</dbReference>
<comment type="caution">
    <text evidence="4">The sequence shown here is derived from an EMBL/GenBank/DDBJ whole genome shotgun (WGS) entry which is preliminary data.</text>
</comment>
<gene>
    <name evidence="4" type="ORF">JF539_23035</name>
</gene>
<dbReference type="GO" id="GO:0043565">
    <property type="term" value="F:sequence-specific DNA binding"/>
    <property type="evidence" value="ECO:0007669"/>
    <property type="project" value="InterPro"/>
</dbReference>
<proteinExistence type="predicted"/>
<protein>
    <submittedName>
        <fullName evidence="4">Helix-turn-helix transcriptional regulator</fullName>
    </submittedName>
</protein>
<dbReference type="InterPro" id="IPR018060">
    <property type="entry name" value="HTH_AraC"/>
</dbReference>
<dbReference type="PROSITE" id="PS01124">
    <property type="entry name" value="HTH_ARAC_FAMILY_2"/>
    <property type="match status" value="1"/>
</dbReference>
<dbReference type="EMBL" id="JAEKJZ010000006">
    <property type="protein sequence ID" value="MBN9673252.1"/>
    <property type="molecule type" value="Genomic_DNA"/>
</dbReference>
<dbReference type="AlphaFoldDB" id="A0A939EIY3"/>
<sequence>MEGEQSFWLGDEFFHVDAGCGENARPKVLTYVLNRETEIRLLRGTDKPLRKISITTPLTWMEEFQVDPSVRHEELARFLSGHLNHMLWEPGPDVLALCRQIENPPKGLEGEMRELYLSLRGLDILIAVCQRISSGNPSCLGPALSSNARMDRIQDYLLAHLDERLTIAQIARETGTSVRSLQRKFRDHFGVSVSEYLRQARLIKARDALLRDGITVSQAAAVAGYNGIGSFSAAFKKHFGECPSLLRTKV</sequence>
<evidence type="ECO:0000256" key="2">
    <source>
        <dbReference type="ARBA" id="ARBA00023163"/>
    </source>
</evidence>
<dbReference type="RefSeq" id="WP_207143098.1">
    <property type="nucleotide sequence ID" value="NZ_JAEKJZ010000006.1"/>
</dbReference>
<keyword evidence="2" id="KW-0804">Transcription</keyword>
<feature type="domain" description="HTH araC/xylS-type" evidence="3">
    <location>
        <begin position="151"/>
        <end position="249"/>
    </location>
</feature>
<evidence type="ECO:0000313" key="4">
    <source>
        <dbReference type="EMBL" id="MBN9673252.1"/>
    </source>
</evidence>
<dbReference type="PANTHER" id="PTHR47893:SF1">
    <property type="entry name" value="REGULATORY PROTEIN PCHR"/>
    <property type="match status" value="1"/>
</dbReference>
<name>A0A939EIY3_9HYPH</name>
<accession>A0A939EIY3</accession>
<reference evidence="4" key="1">
    <citation type="submission" date="2020-12" db="EMBL/GenBank/DDBJ databases">
        <title>Oil enriched cultivation method for isolating marine PHA-producing bacteria.</title>
        <authorList>
            <person name="Zheng W."/>
            <person name="Yu S."/>
            <person name="Huang Y."/>
        </authorList>
    </citation>
    <scope>NUCLEOTIDE SEQUENCE</scope>
    <source>
        <strain evidence="4">SY-2-12</strain>
    </source>
</reference>
<evidence type="ECO:0000256" key="1">
    <source>
        <dbReference type="ARBA" id="ARBA00023015"/>
    </source>
</evidence>
<dbReference type="GO" id="GO:0003700">
    <property type="term" value="F:DNA-binding transcription factor activity"/>
    <property type="evidence" value="ECO:0007669"/>
    <property type="project" value="InterPro"/>
</dbReference>
<dbReference type="InterPro" id="IPR053142">
    <property type="entry name" value="PchR_regulatory_protein"/>
</dbReference>
<dbReference type="PANTHER" id="PTHR47893">
    <property type="entry name" value="REGULATORY PROTEIN PCHR"/>
    <property type="match status" value="1"/>
</dbReference>
<evidence type="ECO:0000259" key="3">
    <source>
        <dbReference type="PROSITE" id="PS01124"/>
    </source>
</evidence>
<dbReference type="Pfam" id="PF12833">
    <property type="entry name" value="HTH_18"/>
    <property type="match status" value="1"/>
</dbReference>